<proteinExistence type="predicted"/>
<dbReference type="RefSeq" id="WP_252167776.1">
    <property type="nucleotide sequence ID" value="NZ_CP084930.1"/>
</dbReference>
<evidence type="ECO:0000313" key="1">
    <source>
        <dbReference type="EMBL" id="USI73969.1"/>
    </source>
</evidence>
<evidence type="ECO:0000313" key="2">
    <source>
        <dbReference type="Proteomes" id="UP001056937"/>
    </source>
</evidence>
<dbReference type="Proteomes" id="UP001056937">
    <property type="component" value="Chromosome 1"/>
</dbReference>
<sequence>MRTIADIDQEARAMACALRGEPAASATALAFAMAGRRAGRQDLWQAGVAAAVLLCASAPDA</sequence>
<protein>
    <recommendedName>
        <fullName evidence="3">Phosphatase PAP2 family protein</fullName>
    </recommendedName>
</protein>
<evidence type="ECO:0008006" key="3">
    <source>
        <dbReference type="Google" id="ProtNLM"/>
    </source>
</evidence>
<name>A0ABY4XAV7_9SPHN</name>
<dbReference type="EMBL" id="CP084930">
    <property type="protein sequence ID" value="USI73969.1"/>
    <property type="molecule type" value="Genomic_DNA"/>
</dbReference>
<organism evidence="1 2">
    <name type="scientific">Sphingomonas morindae</name>
    <dbReference type="NCBI Taxonomy" id="1541170"/>
    <lineage>
        <taxon>Bacteria</taxon>
        <taxon>Pseudomonadati</taxon>
        <taxon>Pseudomonadota</taxon>
        <taxon>Alphaproteobacteria</taxon>
        <taxon>Sphingomonadales</taxon>
        <taxon>Sphingomonadaceae</taxon>
        <taxon>Sphingomonas</taxon>
    </lineage>
</organism>
<reference evidence="1" key="1">
    <citation type="journal article" date="2022" name="Toxins">
        <title>Genomic Analysis of Sphingopyxis sp. USTB-05 for Biodegrading Cyanobacterial Hepatotoxins.</title>
        <authorList>
            <person name="Liu C."/>
            <person name="Xu Q."/>
            <person name="Zhao Z."/>
            <person name="Zhang H."/>
            <person name="Liu X."/>
            <person name="Yin C."/>
            <person name="Liu Y."/>
            <person name="Yan H."/>
        </authorList>
    </citation>
    <scope>NUCLEOTIDE SEQUENCE</scope>
    <source>
        <strain evidence="1">NBD5</strain>
    </source>
</reference>
<accession>A0ABY4XAV7</accession>
<gene>
    <name evidence="1" type="ORF">LHA26_05755</name>
</gene>
<keyword evidence="2" id="KW-1185">Reference proteome</keyword>